<dbReference type="Gene3D" id="3.40.50.1820">
    <property type="entry name" value="alpha/beta hydrolase"/>
    <property type="match status" value="1"/>
</dbReference>
<dbReference type="RefSeq" id="WP_380043716.1">
    <property type="nucleotide sequence ID" value="NZ_JBHLTC010000002.1"/>
</dbReference>
<dbReference type="InterPro" id="IPR000073">
    <property type="entry name" value="AB_hydrolase_1"/>
</dbReference>
<protein>
    <submittedName>
        <fullName evidence="3">Alpha/beta fold hydrolase</fullName>
    </submittedName>
</protein>
<dbReference type="PANTHER" id="PTHR43798:SF31">
    <property type="entry name" value="AB HYDROLASE SUPERFAMILY PROTEIN YCLE"/>
    <property type="match status" value="1"/>
</dbReference>
<reference evidence="3 4" key="1">
    <citation type="submission" date="2024-09" db="EMBL/GenBank/DDBJ databases">
        <authorList>
            <person name="Sun Q."/>
            <person name="Mori K."/>
        </authorList>
    </citation>
    <scope>NUCLEOTIDE SEQUENCE [LARGE SCALE GENOMIC DNA]</scope>
    <source>
        <strain evidence="3 4">CGMCC 1.15906</strain>
    </source>
</reference>
<evidence type="ECO:0000259" key="2">
    <source>
        <dbReference type="Pfam" id="PF12697"/>
    </source>
</evidence>
<evidence type="ECO:0000313" key="3">
    <source>
        <dbReference type="EMBL" id="MFC0623026.1"/>
    </source>
</evidence>
<dbReference type="Pfam" id="PF12697">
    <property type="entry name" value="Abhydrolase_6"/>
    <property type="match status" value="1"/>
</dbReference>
<feature type="domain" description="AB hydrolase-1" evidence="2">
    <location>
        <begin position="81"/>
        <end position="279"/>
    </location>
</feature>
<name>A0ABV6QEH4_9ACTN</name>
<dbReference type="SUPFAM" id="SSF53474">
    <property type="entry name" value="alpha/beta-Hydrolases"/>
    <property type="match status" value="1"/>
</dbReference>
<evidence type="ECO:0000313" key="4">
    <source>
        <dbReference type="Proteomes" id="UP001589890"/>
    </source>
</evidence>
<dbReference type="GO" id="GO:0016787">
    <property type="term" value="F:hydrolase activity"/>
    <property type="evidence" value="ECO:0007669"/>
    <property type="project" value="UniProtKB-KW"/>
</dbReference>
<keyword evidence="1 3" id="KW-0378">Hydrolase</keyword>
<accession>A0ABV6QEH4</accession>
<sequence length="308" mass="33459">MSSKKSTNGRFILLRATFRALEYAAPSVGARMLDRAWFRLPVVPEHVQRLRVELPPGTPVEAALNGRTVRGTAWGSGPTVYLFHGWGGWALQLAAFVPPLLESGFRVIAFDVPSHGASDPGEFGPGTSTMPEFADALRAMIAAHGPAYGVVAHSFGAAATTLALAEGLSARRVVYLSAATDFATALGHFRRMLGFGPRIERRFRRRFIRRIGRPLETFEVVRIIDELVEERDLPSLLAIHDRGDAETPYTGSEQIAKVWPGARLELTAGLGHNRILRDPLVVLSVTDFLSTDQAVAAAAEPARETMPG</sequence>
<proteinExistence type="predicted"/>
<evidence type="ECO:0000256" key="1">
    <source>
        <dbReference type="ARBA" id="ARBA00022801"/>
    </source>
</evidence>
<comment type="caution">
    <text evidence="3">The sequence shown here is derived from an EMBL/GenBank/DDBJ whole genome shotgun (WGS) entry which is preliminary data.</text>
</comment>
<dbReference type="Proteomes" id="UP001589890">
    <property type="component" value="Unassembled WGS sequence"/>
</dbReference>
<dbReference type="PANTHER" id="PTHR43798">
    <property type="entry name" value="MONOACYLGLYCEROL LIPASE"/>
    <property type="match status" value="1"/>
</dbReference>
<dbReference type="InterPro" id="IPR029058">
    <property type="entry name" value="AB_hydrolase_fold"/>
</dbReference>
<dbReference type="EMBL" id="JBHLTC010000002">
    <property type="protein sequence ID" value="MFC0623026.1"/>
    <property type="molecule type" value="Genomic_DNA"/>
</dbReference>
<dbReference type="InterPro" id="IPR050266">
    <property type="entry name" value="AB_hydrolase_sf"/>
</dbReference>
<organism evidence="3 4">
    <name type="scientific">Kribbella deserti</name>
    <dbReference type="NCBI Taxonomy" id="1926257"/>
    <lineage>
        <taxon>Bacteria</taxon>
        <taxon>Bacillati</taxon>
        <taxon>Actinomycetota</taxon>
        <taxon>Actinomycetes</taxon>
        <taxon>Propionibacteriales</taxon>
        <taxon>Kribbellaceae</taxon>
        <taxon>Kribbella</taxon>
    </lineage>
</organism>
<keyword evidence="4" id="KW-1185">Reference proteome</keyword>
<gene>
    <name evidence="3" type="ORF">ACFFGN_03075</name>
</gene>